<evidence type="ECO:0000313" key="1">
    <source>
        <dbReference type="EMBL" id="CAK5083509.1"/>
    </source>
</evidence>
<evidence type="ECO:0000313" key="2">
    <source>
        <dbReference type="Proteomes" id="UP001497535"/>
    </source>
</evidence>
<comment type="caution">
    <text evidence="1">The sequence shown here is derived from an EMBL/GenBank/DDBJ whole genome shotgun (WGS) entry which is preliminary data.</text>
</comment>
<reference evidence="1" key="1">
    <citation type="submission" date="2023-11" db="EMBL/GenBank/DDBJ databases">
        <authorList>
            <person name="Poullet M."/>
        </authorList>
    </citation>
    <scope>NUCLEOTIDE SEQUENCE</scope>
    <source>
        <strain evidence="1">E1834</strain>
    </source>
</reference>
<dbReference type="Proteomes" id="UP001497535">
    <property type="component" value="Unassembled WGS sequence"/>
</dbReference>
<sequence length="78" mass="9182">MTHSPDLHQNHLVNYQCINGQKVPHIFVGSVPNNRFTLIKFRKNEENNKNAQIFLLRSNSNSTIKIIEKINFEWPDCF</sequence>
<dbReference type="EMBL" id="CAVMJV010000051">
    <property type="protein sequence ID" value="CAK5083509.1"/>
    <property type="molecule type" value="Genomic_DNA"/>
</dbReference>
<gene>
    <name evidence="1" type="ORF">MENTE1834_LOCUS30853</name>
</gene>
<name>A0ACB0ZWJ7_MELEN</name>
<protein>
    <submittedName>
        <fullName evidence="1">Uncharacterized protein</fullName>
    </submittedName>
</protein>
<keyword evidence="2" id="KW-1185">Reference proteome</keyword>
<proteinExistence type="predicted"/>
<organism evidence="1 2">
    <name type="scientific">Meloidogyne enterolobii</name>
    <name type="common">Root-knot nematode worm</name>
    <name type="synonym">Meloidogyne mayaguensis</name>
    <dbReference type="NCBI Taxonomy" id="390850"/>
    <lineage>
        <taxon>Eukaryota</taxon>
        <taxon>Metazoa</taxon>
        <taxon>Ecdysozoa</taxon>
        <taxon>Nematoda</taxon>
        <taxon>Chromadorea</taxon>
        <taxon>Rhabditida</taxon>
        <taxon>Tylenchina</taxon>
        <taxon>Tylenchomorpha</taxon>
        <taxon>Tylenchoidea</taxon>
        <taxon>Meloidogynidae</taxon>
        <taxon>Meloidogyninae</taxon>
        <taxon>Meloidogyne</taxon>
    </lineage>
</organism>
<accession>A0ACB0ZWJ7</accession>